<sequence>MTPNDKELLVQENDYMKKELKERREKIEQLRQDVKRAYFDGYKQGRYDEQMCILNKEDKS</sequence>
<dbReference type="EMBL" id="JAWDIP010000003">
    <property type="protein sequence ID" value="MDY0394770.1"/>
    <property type="molecule type" value="Genomic_DNA"/>
</dbReference>
<gene>
    <name evidence="1" type="ORF">RWE15_10285</name>
</gene>
<protein>
    <recommendedName>
        <fullName evidence="3">Fur-regulated basic protein B</fullName>
    </recommendedName>
</protein>
<keyword evidence="2" id="KW-1185">Reference proteome</keyword>
<dbReference type="RefSeq" id="WP_390354169.1">
    <property type="nucleotide sequence ID" value="NZ_JBHUIZ010000005.1"/>
</dbReference>
<evidence type="ECO:0000313" key="1">
    <source>
        <dbReference type="EMBL" id="MDY0394770.1"/>
    </source>
</evidence>
<evidence type="ECO:0008006" key="3">
    <source>
        <dbReference type="Google" id="ProtNLM"/>
    </source>
</evidence>
<accession>A0ABU5C6E5</accession>
<proteinExistence type="predicted"/>
<organism evidence="1 2">
    <name type="scientific">Tigheibacillus halophilus</name>
    <dbReference type="NCBI Taxonomy" id="361280"/>
    <lineage>
        <taxon>Bacteria</taxon>
        <taxon>Bacillati</taxon>
        <taxon>Bacillota</taxon>
        <taxon>Bacilli</taxon>
        <taxon>Bacillales</taxon>
        <taxon>Bacillaceae</taxon>
        <taxon>Tigheibacillus</taxon>
    </lineage>
</organism>
<comment type="caution">
    <text evidence="1">The sequence shown here is derived from an EMBL/GenBank/DDBJ whole genome shotgun (WGS) entry which is preliminary data.</text>
</comment>
<name>A0ABU5C6E5_9BACI</name>
<dbReference type="Proteomes" id="UP001281447">
    <property type="component" value="Unassembled WGS sequence"/>
</dbReference>
<reference evidence="1 2" key="1">
    <citation type="submission" date="2023-10" db="EMBL/GenBank/DDBJ databases">
        <title>Virgibacillus halophilus 5B73C genome.</title>
        <authorList>
            <person name="Miliotis G."/>
            <person name="Sengupta P."/>
            <person name="Hameed A."/>
            <person name="Chuvochina M."/>
            <person name="Mcdonagh F."/>
            <person name="Simpson A.C."/>
            <person name="Singh N.K."/>
            <person name="Rekha P.D."/>
            <person name="Raman K."/>
            <person name="Hugenholtz P."/>
            <person name="Venkateswaran K."/>
        </authorList>
    </citation>
    <scope>NUCLEOTIDE SEQUENCE [LARGE SCALE GENOMIC DNA]</scope>
    <source>
        <strain evidence="1 2">5B73C</strain>
    </source>
</reference>
<evidence type="ECO:0000313" key="2">
    <source>
        <dbReference type="Proteomes" id="UP001281447"/>
    </source>
</evidence>